<keyword evidence="6" id="KW-0133">Cell shape</keyword>
<evidence type="ECO:0000256" key="9">
    <source>
        <dbReference type="ARBA" id="ARBA00023316"/>
    </source>
</evidence>
<evidence type="ECO:0000256" key="5">
    <source>
        <dbReference type="ARBA" id="ARBA00022679"/>
    </source>
</evidence>
<dbReference type="InterPro" id="IPR010978">
    <property type="entry name" value="tRNA-bd_arm"/>
</dbReference>
<evidence type="ECO:0000256" key="7">
    <source>
        <dbReference type="ARBA" id="ARBA00022984"/>
    </source>
</evidence>
<reference evidence="13 14" key="1">
    <citation type="journal article" date="2019" name="Nat. Med.">
        <title>A library of human gut bacterial isolates paired with longitudinal multiomics data enables mechanistic microbiome research.</title>
        <authorList>
            <person name="Poyet M."/>
            <person name="Groussin M."/>
            <person name="Gibbons S.M."/>
            <person name="Avila-Pacheco J."/>
            <person name="Jiang X."/>
            <person name="Kearney S.M."/>
            <person name="Perrotta A.R."/>
            <person name="Berdy B."/>
            <person name="Zhao S."/>
            <person name="Lieberman T.D."/>
            <person name="Swanson P.K."/>
            <person name="Smith M."/>
            <person name="Roesemann S."/>
            <person name="Alexander J.E."/>
            <person name="Rich S.A."/>
            <person name="Livny J."/>
            <person name="Vlamakis H."/>
            <person name="Clish C."/>
            <person name="Bullock K."/>
            <person name="Deik A."/>
            <person name="Scott J."/>
            <person name="Pierce K.A."/>
            <person name="Xavier R.J."/>
            <person name="Alm E.J."/>
        </authorList>
    </citation>
    <scope>NUCLEOTIDE SEQUENCE [LARGE SCALE GENOMIC DNA]</scope>
    <source>
        <strain evidence="13 14">BIOML-A18</strain>
    </source>
</reference>
<evidence type="ECO:0000256" key="12">
    <source>
        <dbReference type="ARBA" id="ARBA00047483"/>
    </source>
</evidence>
<dbReference type="RefSeq" id="WP_070506596.1">
    <property type="nucleotide sequence ID" value="NZ_CAXSNQ010000010.1"/>
</dbReference>
<sequence length="411" mass="47271">MTLTIISKEEFTSFANTVSHRSFIQSAEMADLLEKRGNTVQFIAWKQENQVQVAAILYSLPMTGGLHMEINSGPLYQEETMLEPFYAALKDYAKENGAIELVIKPYDTYQTFDSDGNPTSEEQTHFMDTLKKLGYQHDGLTTGYPGGEPDWHYVKDMEGITEKNLLTSFSKKGKPLVKKAKAFGIQLKRLNRDELQLFKEITSSTSDRRDYQDKTLDYYQTFYDSFGDKVEFMIATLNFEHYLAILQSKHNDLQSQINPLIEKVSSGINSAKVNKQISQLNLQISKLSIRINEAKEYIEKYGDQDVILAGSLFVYMPQESTYLFSGSYTEFNKFYAPAVLQEYMMLETIKRGIPKYNFLGIQGIFDGSDGVLRFKQNFNGYIVRKMGTFRYYPRPLKYKLISLIKKLLGRS</sequence>
<name>A0A6I3NZM4_STRPA</name>
<dbReference type="EMBL" id="WMYS01000001">
    <property type="protein sequence ID" value="MTR40480.1"/>
    <property type="molecule type" value="Genomic_DNA"/>
</dbReference>
<dbReference type="Proteomes" id="UP000430295">
    <property type="component" value="Unassembled WGS sequence"/>
</dbReference>
<evidence type="ECO:0000256" key="8">
    <source>
        <dbReference type="ARBA" id="ARBA00023315"/>
    </source>
</evidence>
<evidence type="ECO:0000256" key="11">
    <source>
        <dbReference type="ARBA" id="ARBA00032233"/>
    </source>
</evidence>
<dbReference type="Gene3D" id="3.40.630.30">
    <property type="match status" value="2"/>
</dbReference>
<dbReference type="PANTHER" id="PTHR36174:SF2">
    <property type="entry name" value="AMINOACYLTRANSFERASE FEMA"/>
    <property type="match status" value="1"/>
</dbReference>
<evidence type="ECO:0000256" key="10">
    <source>
        <dbReference type="ARBA" id="ARBA00030706"/>
    </source>
</evidence>
<dbReference type="PROSITE" id="PS51191">
    <property type="entry name" value="FEMABX"/>
    <property type="match status" value="1"/>
</dbReference>
<dbReference type="InterPro" id="IPR050644">
    <property type="entry name" value="PG_Glycine_Bridge_Synth"/>
</dbReference>
<dbReference type="InterPro" id="IPR003447">
    <property type="entry name" value="FEMABX"/>
</dbReference>
<dbReference type="GO" id="GO:0000166">
    <property type="term" value="F:nucleotide binding"/>
    <property type="evidence" value="ECO:0007669"/>
    <property type="project" value="InterPro"/>
</dbReference>
<protein>
    <recommendedName>
        <fullName evidence="3">Aminoacyltransferase FemA</fullName>
        <ecNumber evidence="2">2.3.2.17</ecNumber>
    </recommendedName>
    <alternativeName>
        <fullName evidence="11">Factor essential for expression of methicillin resistance A</fullName>
    </alternativeName>
    <alternativeName>
        <fullName evidence="10">N-acetylmuramoyl-L-alanyl-D-glutamyl-L-lysyl-(N6-glycyl)-D-alanyl-D-alanine-diphosphoundecaprenyl-N-acetylglucosamine:glycine glycyltransferase</fullName>
    </alternativeName>
</protein>
<organism evidence="13 14">
    <name type="scientific">Streptococcus parasanguinis</name>
    <dbReference type="NCBI Taxonomy" id="1318"/>
    <lineage>
        <taxon>Bacteria</taxon>
        <taxon>Bacillati</taxon>
        <taxon>Bacillota</taxon>
        <taxon>Bacilli</taxon>
        <taxon>Lactobacillales</taxon>
        <taxon>Streptococcaceae</taxon>
        <taxon>Streptococcus</taxon>
    </lineage>
</organism>
<keyword evidence="5 13" id="KW-0808">Transferase</keyword>
<dbReference type="Gene3D" id="1.20.58.90">
    <property type="match status" value="1"/>
</dbReference>
<dbReference type="AlphaFoldDB" id="A0A6I3NZM4"/>
<dbReference type="Pfam" id="PF02388">
    <property type="entry name" value="FemAB"/>
    <property type="match status" value="1"/>
</dbReference>
<dbReference type="SUPFAM" id="SSF55729">
    <property type="entry name" value="Acyl-CoA N-acyltransferases (Nat)"/>
    <property type="match status" value="2"/>
</dbReference>
<dbReference type="InterPro" id="IPR016181">
    <property type="entry name" value="Acyl_CoA_acyltransferase"/>
</dbReference>
<dbReference type="GO" id="GO:0071555">
    <property type="term" value="P:cell wall organization"/>
    <property type="evidence" value="ECO:0007669"/>
    <property type="project" value="UniProtKB-KW"/>
</dbReference>
<evidence type="ECO:0000313" key="14">
    <source>
        <dbReference type="Proteomes" id="UP000430295"/>
    </source>
</evidence>
<keyword evidence="9" id="KW-0961">Cell wall biogenesis/degradation</keyword>
<keyword evidence="4" id="KW-0963">Cytoplasm</keyword>
<comment type="catalytic activity">
    <reaction evidence="12">
        <text>beta-D-GlcNAc-(1-&gt;4)-Mur2Ac(oyl-L-Ala-D-isoglutaminyl-L-Lys-(N(6)-Gly)-D-Ala-D-Ala)-di-trans,octa-cis-undecaprenyl diphosphate + 2 glycyl-tRNA(Gly) = MurNAc-L-Ala-D-isoglutaminyl-L-Lys-(N(6)-tri-Gly)-D-Ala-D-Ala-diphospho-di-trans,octa-cis-undecaprenyl-GlcNAc + 2 tRNA(Gly) + 2 H(+)</text>
        <dbReference type="Rhea" id="RHEA:30439"/>
        <dbReference type="Rhea" id="RHEA-COMP:9664"/>
        <dbReference type="Rhea" id="RHEA-COMP:9683"/>
        <dbReference type="ChEBI" id="CHEBI:15378"/>
        <dbReference type="ChEBI" id="CHEBI:62234"/>
        <dbReference type="ChEBI" id="CHEBI:62235"/>
        <dbReference type="ChEBI" id="CHEBI:78442"/>
        <dbReference type="ChEBI" id="CHEBI:78522"/>
        <dbReference type="EC" id="2.3.2.17"/>
    </reaction>
</comment>
<keyword evidence="8" id="KW-0012">Acyltransferase</keyword>
<dbReference type="PANTHER" id="PTHR36174">
    <property type="entry name" value="LIPID II:GLYCINE GLYCYLTRANSFERASE"/>
    <property type="match status" value="1"/>
</dbReference>
<dbReference type="GO" id="GO:0009252">
    <property type="term" value="P:peptidoglycan biosynthetic process"/>
    <property type="evidence" value="ECO:0007669"/>
    <property type="project" value="UniProtKB-KW"/>
</dbReference>
<evidence type="ECO:0000256" key="4">
    <source>
        <dbReference type="ARBA" id="ARBA00022490"/>
    </source>
</evidence>
<evidence type="ECO:0000313" key="13">
    <source>
        <dbReference type="EMBL" id="MTR40480.1"/>
    </source>
</evidence>
<dbReference type="GO" id="GO:0016755">
    <property type="term" value="F:aminoacyltransferase activity"/>
    <property type="evidence" value="ECO:0007669"/>
    <property type="project" value="InterPro"/>
</dbReference>
<gene>
    <name evidence="13" type="ORF">GMC75_01960</name>
</gene>
<dbReference type="SUPFAM" id="SSF46589">
    <property type="entry name" value="tRNA-binding arm"/>
    <property type="match status" value="1"/>
</dbReference>
<comment type="similarity">
    <text evidence="1">Belongs to the FemABX family.</text>
</comment>
<keyword evidence="7" id="KW-0573">Peptidoglycan synthesis</keyword>
<evidence type="ECO:0000256" key="3">
    <source>
        <dbReference type="ARBA" id="ARBA00016236"/>
    </source>
</evidence>
<dbReference type="GO" id="GO:0008360">
    <property type="term" value="P:regulation of cell shape"/>
    <property type="evidence" value="ECO:0007669"/>
    <property type="project" value="UniProtKB-KW"/>
</dbReference>
<accession>A0A6I3NZM4</accession>
<evidence type="ECO:0000256" key="2">
    <source>
        <dbReference type="ARBA" id="ARBA00012466"/>
    </source>
</evidence>
<evidence type="ECO:0000256" key="6">
    <source>
        <dbReference type="ARBA" id="ARBA00022960"/>
    </source>
</evidence>
<dbReference type="EC" id="2.3.2.17" evidence="2"/>
<proteinExistence type="inferred from homology"/>
<comment type="caution">
    <text evidence="13">The sequence shown here is derived from an EMBL/GenBank/DDBJ whole genome shotgun (WGS) entry which is preliminary data.</text>
</comment>
<evidence type="ECO:0000256" key="1">
    <source>
        <dbReference type="ARBA" id="ARBA00009943"/>
    </source>
</evidence>